<evidence type="ECO:0000256" key="7">
    <source>
        <dbReference type="HAMAP-Rule" id="MF_00484"/>
    </source>
</evidence>
<dbReference type="GO" id="GO:0009011">
    <property type="term" value="F:alpha-1,4-glucan glucosyltransferase (ADP-glucose donor) activity"/>
    <property type="evidence" value="ECO:0007669"/>
    <property type="project" value="UniProtKB-UniRule"/>
</dbReference>
<dbReference type="EC" id="2.4.1.21" evidence="7"/>
<evidence type="ECO:0000256" key="3">
    <source>
        <dbReference type="ARBA" id="ARBA00010281"/>
    </source>
</evidence>
<evidence type="ECO:0000259" key="8">
    <source>
        <dbReference type="Pfam" id="PF00534"/>
    </source>
</evidence>
<name>A0A2M7SDR1_9BACT</name>
<dbReference type="InterPro" id="IPR013534">
    <property type="entry name" value="Starch_synth_cat_dom"/>
</dbReference>
<comment type="function">
    <text evidence="2 7">Synthesizes alpha-1,4-glucan chains using ADP-glucose.</text>
</comment>
<evidence type="ECO:0000259" key="9">
    <source>
        <dbReference type="Pfam" id="PF08323"/>
    </source>
</evidence>
<comment type="catalytic activity">
    <reaction evidence="1 7">
        <text>[(1-&gt;4)-alpha-D-glucosyl](n) + ADP-alpha-D-glucose = [(1-&gt;4)-alpha-D-glucosyl](n+1) + ADP + H(+)</text>
        <dbReference type="Rhea" id="RHEA:18189"/>
        <dbReference type="Rhea" id="RHEA-COMP:9584"/>
        <dbReference type="Rhea" id="RHEA-COMP:9587"/>
        <dbReference type="ChEBI" id="CHEBI:15378"/>
        <dbReference type="ChEBI" id="CHEBI:15444"/>
        <dbReference type="ChEBI" id="CHEBI:57498"/>
        <dbReference type="ChEBI" id="CHEBI:456216"/>
        <dbReference type="EC" id="2.4.1.21"/>
    </reaction>
</comment>
<organism evidence="10 11">
    <name type="scientific">Candidatus Desantisbacteria bacterium CG_4_10_14_0_8_um_filter_48_22</name>
    <dbReference type="NCBI Taxonomy" id="1974543"/>
    <lineage>
        <taxon>Bacteria</taxon>
        <taxon>Candidatus Desantisiibacteriota</taxon>
    </lineage>
</organism>
<sequence>MKVLIVASEVVPFAKTGGLADVAGALPKALKSLGVDVRVAMPRHKCVSDGKFGLKPSHISPLSFDVQTGLSTERANLRTGSISAGPSGGEIPVYFIENNKYFDRDALYGDQHGDYPDNGLRFSFFCRSVLESLRVSLFQPDVIHCNDWQTGLIPAYLKTIYGEDLYLKGIKTLYTIHNIAYQGLFEPGIMDYAGLNKSLFNFRQLEFYGKMNFAKAGLVFADAINTVSEKYAGEIMTPDFGCKLEGVLKERSGDVYGIINGIDYEEWNPSTDGSLKTAYDGNMLEGKLENKKALQAESGLPVDSGVPLFGFVGRLAAQKGLDILSEALPGLLEEDVQVVMLGKGDTSYEKLCGEIAAKYPKKVKVILGFDVAMSHRIYAGSDFFLMPSFFEPCGLGQMIAMRYGSIPVVHYTGGLADTVAVYNEVTGGGNGFVFKRYSAAKLLATLKNALGVFRSKERWLGLVRQAMGYRFSWEKSAKKYLELYNKIMSAEL</sequence>
<dbReference type="Pfam" id="PF00534">
    <property type="entry name" value="Glycos_transf_1"/>
    <property type="match status" value="1"/>
</dbReference>
<comment type="similarity">
    <text evidence="3 7">Belongs to the glycosyltransferase 1 family. Bacterial/plant glycogen synthase subfamily.</text>
</comment>
<dbReference type="PANTHER" id="PTHR45825:SF11">
    <property type="entry name" value="ALPHA AMYLASE DOMAIN-CONTAINING PROTEIN"/>
    <property type="match status" value="1"/>
</dbReference>
<evidence type="ECO:0000256" key="2">
    <source>
        <dbReference type="ARBA" id="ARBA00002764"/>
    </source>
</evidence>
<dbReference type="NCBIfam" id="NF001899">
    <property type="entry name" value="PRK00654.1-2"/>
    <property type="match status" value="1"/>
</dbReference>
<dbReference type="GO" id="GO:0005978">
    <property type="term" value="P:glycogen biosynthetic process"/>
    <property type="evidence" value="ECO:0007669"/>
    <property type="project" value="UniProtKB-UniRule"/>
</dbReference>
<dbReference type="PANTHER" id="PTHR45825">
    <property type="entry name" value="GRANULE-BOUND STARCH SYNTHASE 1, CHLOROPLASTIC/AMYLOPLASTIC"/>
    <property type="match status" value="1"/>
</dbReference>
<dbReference type="CDD" id="cd03791">
    <property type="entry name" value="GT5_Glycogen_synthase_DULL1-like"/>
    <property type="match status" value="1"/>
</dbReference>
<evidence type="ECO:0000313" key="11">
    <source>
        <dbReference type="Proteomes" id="UP000229307"/>
    </source>
</evidence>
<gene>
    <name evidence="7" type="primary">glgA</name>
    <name evidence="10" type="ORF">COY52_03725</name>
</gene>
<keyword evidence="4 7" id="KW-0328">Glycosyltransferase</keyword>
<reference evidence="11" key="1">
    <citation type="submission" date="2017-09" db="EMBL/GenBank/DDBJ databases">
        <title>Depth-based differentiation of microbial function through sediment-hosted aquifers and enrichment of novel symbionts in the deep terrestrial subsurface.</title>
        <authorList>
            <person name="Probst A.J."/>
            <person name="Ladd B."/>
            <person name="Jarett J.K."/>
            <person name="Geller-Mcgrath D.E."/>
            <person name="Sieber C.M.K."/>
            <person name="Emerson J.B."/>
            <person name="Anantharaman K."/>
            <person name="Thomas B.C."/>
            <person name="Malmstrom R."/>
            <person name="Stieglmeier M."/>
            <person name="Klingl A."/>
            <person name="Woyke T."/>
            <person name="Ryan C.M."/>
            <person name="Banfield J.F."/>
        </authorList>
    </citation>
    <scope>NUCLEOTIDE SEQUENCE [LARGE SCALE GENOMIC DNA]</scope>
</reference>
<comment type="caution">
    <text evidence="10">The sequence shown here is derived from an EMBL/GenBank/DDBJ whole genome shotgun (WGS) entry which is preliminary data.</text>
</comment>
<dbReference type="UniPathway" id="UPA00164"/>
<dbReference type="GO" id="GO:0004373">
    <property type="term" value="F:alpha-1,4-glucan glucosyltransferase (UDP-glucose donor) activity"/>
    <property type="evidence" value="ECO:0007669"/>
    <property type="project" value="InterPro"/>
</dbReference>
<dbReference type="InterPro" id="IPR001296">
    <property type="entry name" value="Glyco_trans_1"/>
</dbReference>
<dbReference type="Proteomes" id="UP000229307">
    <property type="component" value="Unassembled WGS sequence"/>
</dbReference>
<accession>A0A2M7SDR1</accession>
<protein>
    <recommendedName>
        <fullName evidence="7">Glycogen synthase</fullName>
        <ecNumber evidence="7">2.4.1.21</ecNumber>
    </recommendedName>
    <alternativeName>
        <fullName evidence="7">Starch [bacterial glycogen] synthase</fullName>
    </alternativeName>
</protein>
<dbReference type="InterPro" id="IPR011835">
    <property type="entry name" value="GS/SS"/>
</dbReference>
<dbReference type="SUPFAM" id="SSF53756">
    <property type="entry name" value="UDP-Glycosyltransferase/glycogen phosphorylase"/>
    <property type="match status" value="1"/>
</dbReference>
<dbReference type="AlphaFoldDB" id="A0A2M7SDR1"/>
<dbReference type="HAMAP" id="MF_00484">
    <property type="entry name" value="Glycogen_synth"/>
    <property type="match status" value="1"/>
</dbReference>
<dbReference type="Gene3D" id="3.40.50.2000">
    <property type="entry name" value="Glycogen Phosphorylase B"/>
    <property type="match status" value="2"/>
</dbReference>
<comment type="pathway">
    <text evidence="7">Glycan biosynthesis; glycogen biosynthesis.</text>
</comment>
<dbReference type="NCBIfam" id="TIGR02095">
    <property type="entry name" value="glgA"/>
    <property type="match status" value="1"/>
</dbReference>
<evidence type="ECO:0000256" key="6">
    <source>
        <dbReference type="ARBA" id="ARBA00023056"/>
    </source>
</evidence>
<evidence type="ECO:0000256" key="1">
    <source>
        <dbReference type="ARBA" id="ARBA00001478"/>
    </source>
</evidence>
<evidence type="ECO:0000256" key="5">
    <source>
        <dbReference type="ARBA" id="ARBA00022679"/>
    </source>
</evidence>
<feature type="binding site" evidence="7">
    <location>
        <position position="15"/>
    </location>
    <ligand>
        <name>ADP-alpha-D-glucose</name>
        <dbReference type="ChEBI" id="CHEBI:57498"/>
    </ligand>
</feature>
<proteinExistence type="inferred from homology"/>
<evidence type="ECO:0000256" key="4">
    <source>
        <dbReference type="ARBA" id="ARBA00022676"/>
    </source>
</evidence>
<keyword evidence="5 7" id="KW-0808">Transferase</keyword>
<feature type="domain" description="Starch synthase catalytic" evidence="9">
    <location>
        <begin position="2"/>
        <end position="250"/>
    </location>
</feature>
<dbReference type="Pfam" id="PF08323">
    <property type="entry name" value="Glyco_transf_5"/>
    <property type="match status" value="1"/>
</dbReference>
<evidence type="ECO:0000313" key="10">
    <source>
        <dbReference type="EMBL" id="PIZ17624.1"/>
    </source>
</evidence>
<keyword evidence="6 7" id="KW-0320">Glycogen biosynthesis</keyword>
<feature type="domain" description="Glycosyl transferase family 1" evidence="8">
    <location>
        <begin position="303"/>
        <end position="449"/>
    </location>
</feature>
<dbReference type="EMBL" id="PFMR01000101">
    <property type="protein sequence ID" value="PIZ17624.1"/>
    <property type="molecule type" value="Genomic_DNA"/>
</dbReference>